<dbReference type="PANTHER" id="PTHR19346">
    <property type="entry name" value="SUGAR PHOSPHATE TRANSPORTER DOMAIN-CONTAINING PROTEIN"/>
    <property type="match status" value="1"/>
</dbReference>
<dbReference type="GO" id="GO:0030234">
    <property type="term" value="F:enzyme regulator activity"/>
    <property type="evidence" value="ECO:0007669"/>
    <property type="project" value="InterPro"/>
</dbReference>
<protein>
    <recommendedName>
        <fullName evidence="4">EamA domain-containing protein</fullName>
    </recommendedName>
</protein>
<dbReference type="GO" id="GO:0006874">
    <property type="term" value="P:intracellular calcium ion homeostasis"/>
    <property type="evidence" value="ECO:0007669"/>
    <property type="project" value="InterPro"/>
</dbReference>
<gene>
    <name evidence="2" type="ORF">WICMUC_003639</name>
</gene>
<feature type="transmembrane region" description="Helical" evidence="1">
    <location>
        <begin position="325"/>
        <end position="353"/>
    </location>
</feature>
<dbReference type="SUPFAM" id="SSF103481">
    <property type="entry name" value="Multidrug resistance efflux transporter EmrE"/>
    <property type="match status" value="2"/>
</dbReference>
<comment type="caution">
    <text evidence="2">The sequence shown here is derived from an EMBL/GenBank/DDBJ whole genome shotgun (WGS) entry which is preliminary data.</text>
</comment>
<feature type="transmembrane region" description="Helical" evidence="1">
    <location>
        <begin position="74"/>
        <end position="90"/>
    </location>
</feature>
<feature type="transmembrane region" description="Helical" evidence="1">
    <location>
        <begin position="421"/>
        <end position="442"/>
    </location>
</feature>
<proteinExistence type="predicted"/>
<feature type="transmembrane region" description="Helical" evidence="1">
    <location>
        <begin position="286"/>
        <end position="304"/>
    </location>
</feature>
<evidence type="ECO:0000313" key="3">
    <source>
        <dbReference type="Proteomes" id="UP000769528"/>
    </source>
</evidence>
<accession>A0A9P8PK19</accession>
<keyword evidence="1" id="KW-1133">Transmembrane helix</keyword>
<organism evidence="2 3">
    <name type="scientific">Wickerhamomyces mucosus</name>
    <dbReference type="NCBI Taxonomy" id="1378264"/>
    <lineage>
        <taxon>Eukaryota</taxon>
        <taxon>Fungi</taxon>
        <taxon>Dikarya</taxon>
        <taxon>Ascomycota</taxon>
        <taxon>Saccharomycotina</taxon>
        <taxon>Saccharomycetes</taxon>
        <taxon>Phaffomycetales</taxon>
        <taxon>Wickerhamomycetaceae</taxon>
        <taxon>Wickerhamomyces</taxon>
    </lineage>
</organism>
<evidence type="ECO:0008006" key="4">
    <source>
        <dbReference type="Google" id="ProtNLM"/>
    </source>
</evidence>
<dbReference type="InterPro" id="IPR037185">
    <property type="entry name" value="EmrE-like"/>
</dbReference>
<reference evidence="2" key="1">
    <citation type="journal article" date="2021" name="Open Biol.">
        <title>Shared evolutionary footprints suggest mitochondrial oxidative damage underlies multiple complex I losses in fungi.</title>
        <authorList>
            <person name="Schikora-Tamarit M.A."/>
            <person name="Marcet-Houben M."/>
            <person name="Nosek J."/>
            <person name="Gabaldon T."/>
        </authorList>
    </citation>
    <scope>NUCLEOTIDE SEQUENCE</scope>
    <source>
        <strain evidence="2">CBS6341</strain>
    </source>
</reference>
<reference evidence="2" key="2">
    <citation type="submission" date="2021-01" db="EMBL/GenBank/DDBJ databases">
        <authorList>
            <person name="Schikora-Tamarit M.A."/>
        </authorList>
    </citation>
    <scope>NUCLEOTIDE SEQUENCE</scope>
    <source>
        <strain evidence="2">CBS6341</strain>
    </source>
</reference>
<feature type="transmembrane region" description="Helical" evidence="1">
    <location>
        <begin position="231"/>
        <end position="249"/>
    </location>
</feature>
<feature type="transmembrane region" description="Helical" evidence="1">
    <location>
        <begin position="394"/>
        <end position="415"/>
    </location>
</feature>
<dbReference type="AlphaFoldDB" id="A0A9P8PK19"/>
<keyword evidence="3" id="KW-1185">Reference proteome</keyword>
<evidence type="ECO:0000313" key="2">
    <source>
        <dbReference type="EMBL" id="KAH3673532.1"/>
    </source>
</evidence>
<feature type="transmembrane region" description="Helical" evidence="1">
    <location>
        <begin position="256"/>
        <end position="274"/>
    </location>
</feature>
<dbReference type="InterPro" id="IPR026505">
    <property type="entry name" value="Solute_c_fam_35_mem_F3/F4"/>
</dbReference>
<dbReference type="EMBL" id="JAEUBF010000974">
    <property type="protein sequence ID" value="KAH3673532.1"/>
    <property type="molecule type" value="Genomic_DNA"/>
</dbReference>
<sequence length="463" mass="51796">MSIPSESLVRKPDDESALSTEPLLFNKYEPNLSSQRSDTINQKSFTPLDTEDSEFSPYTANNTASPVVKSGKKIIVVVLLFILSLASFVSQTELTSYLYSNYDFNQPYLLLFLTHGSWFLIWPIQVISIAIFKHFKRSRKYQYNPFSLIQLQRNISSSVKNQHKNIFKTSGTLIGENYINNSEYPRSIWGFLTSKSIIHVIKSVFIDTIILTIAGCTWYVAMGLAPASDITAIYNCSAFSALIFAIPILKEKFTYLKLSSVLLAIIGVFFVAYSGDNNDSNSEFPYRLGGDLIIAIGAILYGLYEVLYKHWVCPPMNAVSSRRQVAFSNFCASLIGISTISIVWVIIFIAHITGISKLEIPKGSFQWLIIITSILSNLIFSLSFLALMSLTSPVLSSVSSLITILFVGLCEWILFGIGLSFGQIVGDLFVVVGFTILSYSYWKEISEEDVEDDEDDDPTDIEN</sequence>
<dbReference type="OrthoDB" id="10062838at2759"/>
<dbReference type="Proteomes" id="UP000769528">
    <property type="component" value="Unassembled WGS sequence"/>
</dbReference>
<evidence type="ECO:0000256" key="1">
    <source>
        <dbReference type="SAM" id="Phobius"/>
    </source>
</evidence>
<dbReference type="GO" id="GO:0005789">
    <property type="term" value="C:endoplasmic reticulum membrane"/>
    <property type="evidence" value="ECO:0007669"/>
    <property type="project" value="InterPro"/>
</dbReference>
<feature type="transmembrane region" description="Helical" evidence="1">
    <location>
        <begin position="204"/>
        <end position="225"/>
    </location>
</feature>
<dbReference type="InterPro" id="IPR031581">
    <property type="entry name" value="Csg2"/>
</dbReference>
<dbReference type="Pfam" id="PF16965">
    <property type="entry name" value="CSG2"/>
    <property type="match status" value="1"/>
</dbReference>
<keyword evidence="1" id="KW-0472">Membrane</keyword>
<name>A0A9P8PK19_9ASCO</name>
<keyword evidence="1" id="KW-0812">Transmembrane</keyword>
<feature type="transmembrane region" description="Helical" evidence="1">
    <location>
        <begin position="365"/>
        <end position="387"/>
    </location>
</feature>
<feature type="transmembrane region" description="Helical" evidence="1">
    <location>
        <begin position="110"/>
        <end position="132"/>
    </location>
</feature>
<dbReference type="PANTHER" id="PTHR19346:SF4">
    <property type="entry name" value="SUGAR PHOSPHATE TRANSPORTER DOMAIN-CONTAINING PROTEIN"/>
    <property type="match status" value="1"/>
</dbReference>